<dbReference type="AlphaFoldDB" id="A0AAV4RBA6"/>
<evidence type="ECO:0000256" key="1">
    <source>
        <dbReference type="SAM" id="MobiDB-lite"/>
    </source>
</evidence>
<dbReference type="Proteomes" id="UP001054945">
    <property type="component" value="Unassembled WGS sequence"/>
</dbReference>
<keyword evidence="3" id="KW-1185">Reference proteome</keyword>
<protein>
    <submittedName>
        <fullName evidence="2">Uncharacterized protein</fullName>
    </submittedName>
</protein>
<feature type="compositionally biased region" description="Polar residues" evidence="1">
    <location>
        <begin position="76"/>
        <end position="99"/>
    </location>
</feature>
<sequence>MFRSSGRSKKACWRSPIGEPNWRYFPKPGSGSEEQGENCVHELLYATHIAASHNGTHKPNRWATDEKKVHSTKCMQPTRVYSSPKPNSSRSFETVNSGGAQDRRYRLPSQVLHTSLGLYFCSVAWGQVS</sequence>
<evidence type="ECO:0000313" key="3">
    <source>
        <dbReference type="Proteomes" id="UP001054945"/>
    </source>
</evidence>
<reference evidence="2 3" key="1">
    <citation type="submission" date="2021-06" db="EMBL/GenBank/DDBJ databases">
        <title>Caerostris extrusa draft genome.</title>
        <authorList>
            <person name="Kono N."/>
            <person name="Arakawa K."/>
        </authorList>
    </citation>
    <scope>NUCLEOTIDE SEQUENCE [LARGE SCALE GENOMIC DNA]</scope>
</reference>
<gene>
    <name evidence="2" type="ORF">CEXT_408251</name>
</gene>
<proteinExistence type="predicted"/>
<feature type="region of interest" description="Disordered" evidence="1">
    <location>
        <begin position="76"/>
        <end position="100"/>
    </location>
</feature>
<organism evidence="2 3">
    <name type="scientific">Caerostris extrusa</name>
    <name type="common">Bark spider</name>
    <name type="synonym">Caerostris bankana</name>
    <dbReference type="NCBI Taxonomy" id="172846"/>
    <lineage>
        <taxon>Eukaryota</taxon>
        <taxon>Metazoa</taxon>
        <taxon>Ecdysozoa</taxon>
        <taxon>Arthropoda</taxon>
        <taxon>Chelicerata</taxon>
        <taxon>Arachnida</taxon>
        <taxon>Araneae</taxon>
        <taxon>Araneomorphae</taxon>
        <taxon>Entelegynae</taxon>
        <taxon>Araneoidea</taxon>
        <taxon>Araneidae</taxon>
        <taxon>Caerostris</taxon>
    </lineage>
</organism>
<comment type="caution">
    <text evidence="2">The sequence shown here is derived from an EMBL/GenBank/DDBJ whole genome shotgun (WGS) entry which is preliminary data.</text>
</comment>
<name>A0AAV4RBA6_CAEEX</name>
<evidence type="ECO:0000313" key="2">
    <source>
        <dbReference type="EMBL" id="GIY18314.1"/>
    </source>
</evidence>
<dbReference type="EMBL" id="BPLR01007605">
    <property type="protein sequence ID" value="GIY18314.1"/>
    <property type="molecule type" value="Genomic_DNA"/>
</dbReference>
<accession>A0AAV4RBA6</accession>